<name>A0ABT2ZF50_9RHOB</name>
<accession>A0ABT2ZF50</accession>
<evidence type="ECO:0000313" key="2">
    <source>
        <dbReference type="EMBL" id="MCV2869747.1"/>
    </source>
</evidence>
<comment type="caution">
    <text evidence="2">The sequence shown here is derived from an EMBL/GenBank/DDBJ whole genome shotgun (WGS) entry which is preliminary data.</text>
</comment>
<feature type="region of interest" description="Disordered" evidence="1">
    <location>
        <begin position="36"/>
        <end position="57"/>
    </location>
</feature>
<dbReference type="EMBL" id="JAOWKY010000004">
    <property type="protein sequence ID" value="MCV2869747.1"/>
    <property type="molecule type" value="Genomic_DNA"/>
</dbReference>
<organism evidence="2 3">
    <name type="scientific">Albidovulum marisflavi</name>
    <dbReference type="NCBI Taxonomy" id="2984159"/>
    <lineage>
        <taxon>Bacteria</taxon>
        <taxon>Pseudomonadati</taxon>
        <taxon>Pseudomonadota</taxon>
        <taxon>Alphaproteobacteria</taxon>
        <taxon>Rhodobacterales</taxon>
        <taxon>Paracoccaceae</taxon>
        <taxon>Albidovulum</taxon>
    </lineage>
</organism>
<evidence type="ECO:0000256" key="1">
    <source>
        <dbReference type="SAM" id="MobiDB-lite"/>
    </source>
</evidence>
<reference evidence="2 3" key="1">
    <citation type="submission" date="2022-10" db="EMBL/GenBank/DDBJ databases">
        <title>Defluviimonas sp. nov., isolated from ocean surface water.</title>
        <authorList>
            <person name="He W."/>
            <person name="Wang L."/>
            <person name="Zhang D.-F."/>
        </authorList>
    </citation>
    <scope>NUCLEOTIDE SEQUENCE [LARGE SCALE GENOMIC DNA]</scope>
    <source>
        <strain evidence="2 3">WL0002</strain>
    </source>
</reference>
<gene>
    <name evidence="2" type="ORF">OEW28_14020</name>
</gene>
<protein>
    <submittedName>
        <fullName evidence="2">Uncharacterized protein</fullName>
    </submittedName>
</protein>
<dbReference type="Proteomes" id="UP001652542">
    <property type="component" value="Unassembled WGS sequence"/>
</dbReference>
<dbReference type="RefSeq" id="WP_263735425.1">
    <property type="nucleotide sequence ID" value="NZ_JAOWKY010000004.1"/>
</dbReference>
<sequence>MKAGSDRIEPRLARPGAWAGLWRTMGCNAVTAAEMLQDGPERGASGQSFTENTHDHL</sequence>
<evidence type="ECO:0000313" key="3">
    <source>
        <dbReference type="Proteomes" id="UP001652542"/>
    </source>
</evidence>
<keyword evidence="3" id="KW-1185">Reference proteome</keyword>
<proteinExistence type="predicted"/>